<keyword evidence="8" id="KW-1185">Reference proteome</keyword>
<dbReference type="RefSeq" id="WP_013030421.1">
    <property type="nucleotide sequence ID" value="NC_013959.1"/>
</dbReference>
<feature type="transmembrane region" description="Helical" evidence="6">
    <location>
        <begin position="56"/>
        <end position="76"/>
    </location>
</feature>
<dbReference type="EMBL" id="CP001965">
    <property type="protein sequence ID" value="ADE12523.1"/>
    <property type="molecule type" value="Genomic_DNA"/>
</dbReference>
<evidence type="ECO:0000256" key="6">
    <source>
        <dbReference type="RuleBase" id="RU004379"/>
    </source>
</evidence>
<accession>D5CLS8</accession>
<dbReference type="KEGG" id="slt:Slit_2295"/>
<evidence type="ECO:0000256" key="4">
    <source>
        <dbReference type="ARBA" id="ARBA00022989"/>
    </source>
</evidence>
<comment type="subcellular location">
    <subcellularLocation>
        <location evidence="1">Cell membrane</location>
        <topology evidence="1">Multi-pass membrane protein</topology>
    </subcellularLocation>
</comment>
<feature type="transmembrane region" description="Helical" evidence="6">
    <location>
        <begin position="169"/>
        <end position="186"/>
    </location>
</feature>
<dbReference type="HOGENOM" id="CLU_058671_2_1_4"/>
<evidence type="ECO:0000256" key="5">
    <source>
        <dbReference type="ARBA" id="ARBA00023136"/>
    </source>
</evidence>
<dbReference type="GO" id="GO:0005886">
    <property type="term" value="C:plasma membrane"/>
    <property type="evidence" value="ECO:0007669"/>
    <property type="project" value="UniProtKB-SubCell"/>
</dbReference>
<feature type="transmembrane region" description="Helical" evidence="6">
    <location>
        <begin position="145"/>
        <end position="163"/>
    </location>
</feature>
<dbReference type="eggNOG" id="COG0670">
    <property type="taxonomic scope" value="Bacteria"/>
</dbReference>
<proteinExistence type="inferred from homology"/>
<sequence length="229" mass="24734">MQYEPVSVTQTTALGIEQNKVLRNTYMMLALTMIPTIIGAFVGTSINFSFMAGHPIMSSLLMFGAMMGLMFAVTALRNSVWGIAALLGFTFVAGVFLGPILQVALHLKNGAQLIGLAAGGTSIIFFSLATIATTTKKDFSFMGKFLFIGLVLLIVASLANMFFQIPALSLTISAIAVMIFSAYILFDVSRIVQGGETNYVMATLSLYLDIYNLFVNLLNLLMAFSGERD</sequence>
<evidence type="ECO:0000256" key="1">
    <source>
        <dbReference type="ARBA" id="ARBA00004651"/>
    </source>
</evidence>
<name>D5CLS8_SIDLE</name>
<organism evidence="7 8">
    <name type="scientific">Sideroxydans lithotrophicus (strain ES-1)</name>
    <dbReference type="NCBI Taxonomy" id="580332"/>
    <lineage>
        <taxon>Bacteria</taxon>
        <taxon>Pseudomonadati</taxon>
        <taxon>Pseudomonadota</taxon>
        <taxon>Betaproteobacteria</taxon>
        <taxon>Nitrosomonadales</taxon>
        <taxon>Gallionellaceae</taxon>
        <taxon>Sideroxydans</taxon>
    </lineage>
</organism>
<feature type="transmembrane region" description="Helical" evidence="6">
    <location>
        <begin position="111"/>
        <end position="133"/>
    </location>
</feature>
<keyword evidence="4 6" id="KW-1133">Transmembrane helix</keyword>
<comment type="similarity">
    <text evidence="6">Belongs to the BI1 family.</text>
</comment>
<reference evidence="7 8" key="1">
    <citation type="submission" date="2010-03" db="EMBL/GenBank/DDBJ databases">
        <title>Complete sequence of Sideroxydans lithotrophicus ES-1.</title>
        <authorList>
            <consortium name="US DOE Joint Genome Institute"/>
            <person name="Lucas S."/>
            <person name="Copeland A."/>
            <person name="Lapidus A."/>
            <person name="Cheng J.-F."/>
            <person name="Bruce D."/>
            <person name="Goodwin L."/>
            <person name="Pitluck S."/>
            <person name="Munk A.C."/>
            <person name="Detter J.C."/>
            <person name="Han C."/>
            <person name="Tapia R."/>
            <person name="Larimer F."/>
            <person name="Land M."/>
            <person name="Hauser L."/>
            <person name="Kyrpides N."/>
            <person name="Ivanova N."/>
            <person name="Emerson D."/>
            <person name="Woyke T."/>
        </authorList>
    </citation>
    <scope>NUCLEOTIDE SEQUENCE [LARGE SCALE GENOMIC DNA]</scope>
    <source>
        <strain evidence="7 8">ES-1</strain>
    </source>
</reference>
<feature type="transmembrane region" description="Helical" evidence="6">
    <location>
        <begin position="83"/>
        <end position="105"/>
    </location>
</feature>
<keyword evidence="2" id="KW-1003">Cell membrane</keyword>
<gene>
    <name evidence="7" type="ordered locus">Slit_2295</name>
</gene>
<dbReference type="InterPro" id="IPR006214">
    <property type="entry name" value="Bax_inhibitor_1-related"/>
</dbReference>
<dbReference type="CDD" id="cd10433">
    <property type="entry name" value="YccA_like"/>
    <property type="match status" value="1"/>
</dbReference>
<protein>
    <submittedName>
        <fullName evidence="7">Uncharacterized protein</fullName>
    </submittedName>
</protein>
<keyword evidence="5 6" id="KW-0472">Membrane</keyword>
<keyword evidence="3 6" id="KW-0812">Transmembrane</keyword>
<dbReference type="PANTHER" id="PTHR23291">
    <property type="entry name" value="BAX INHIBITOR-RELATED"/>
    <property type="match status" value="1"/>
</dbReference>
<dbReference type="STRING" id="580332.Slit_2295"/>
<feature type="transmembrane region" description="Helical" evidence="6">
    <location>
        <begin position="198"/>
        <end position="224"/>
    </location>
</feature>
<evidence type="ECO:0000256" key="3">
    <source>
        <dbReference type="ARBA" id="ARBA00022692"/>
    </source>
</evidence>
<dbReference type="OrthoDB" id="9813298at2"/>
<evidence type="ECO:0000256" key="2">
    <source>
        <dbReference type="ARBA" id="ARBA00022475"/>
    </source>
</evidence>
<dbReference type="Pfam" id="PF01027">
    <property type="entry name" value="Bax1-I"/>
    <property type="match status" value="1"/>
</dbReference>
<dbReference type="PANTHER" id="PTHR23291:SF115">
    <property type="entry name" value="MODULATOR OF FTSH PROTEASE YCCA"/>
    <property type="match status" value="1"/>
</dbReference>
<feature type="transmembrane region" description="Helical" evidence="6">
    <location>
        <begin position="26"/>
        <end position="50"/>
    </location>
</feature>
<evidence type="ECO:0000313" key="8">
    <source>
        <dbReference type="Proteomes" id="UP000001625"/>
    </source>
</evidence>
<dbReference type="Proteomes" id="UP000001625">
    <property type="component" value="Chromosome"/>
</dbReference>
<dbReference type="AlphaFoldDB" id="D5CLS8"/>
<evidence type="ECO:0000313" key="7">
    <source>
        <dbReference type="EMBL" id="ADE12523.1"/>
    </source>
</evidence>